<comment type="caution">
    <text evidence="2">The sequence shown here is derived from an EMBL/GenBank/DDBJ whole genome shotgun (WGS) entry which is preliminary data.</text>
</comment>
<evidence type="ECO:0000313" key="2">
    <source>
        <dbReference type="EMBL" id="KUG23306.1"/>
    </source>
</evidence>
<protein>
    <submittedName>
        <fullName evidence="2">Uncharacterized protein</fullName>
    </submittedName>
</protein>
<feature type="transmembrane region" description="Helical" evidence="1">
    <location>
        <begin position="26"/>
        <end position="48"/>
    </location>
</feature>
<keyword evidence="1" id="KW-0472">Membrane</keyword>
<accession>A0A0W8FQW4</accession>
<proteinExistence type="predicted"/>
<dbReference type="AlphaFoldDB" id="A0A0W8FQW4"/>
<feature type="transmembrane region" description="Helical" evidence="1">
    <location>
        <begin position="60"/>
        <end position="78"/>
    </location>
</feature>
<keyword evidence="1" id="KW-0812">Transmembrane</keyword>
<name>A0A0W8FQW4_9ZZZZ</name>
<reference evidence="2" key="1">
    <citation type="journal article" date="2015" name="Proc. Natl. Acad. Sci. U.S.A.">
        <title>Networks of energetic and metabolic interactions define dynamics in microbial communities.</title>
        <authorList>
            <person name="Embree M."/>
            <person name="Liu J.K."/>
            <person name="Al-Bassam M.M."/>
            <person name="Zengler K."/>
        </authorList>
    </citation>
    <scope>NUCLEOTIDE SEQUENCE</scope>
</reference>
<gene>
    <name evidence="2" type="ORF">ASZ90_006967</name>
</gene>
<organism evidence="2">
    <name type="scientific">hydrocarbon metagenome</name>
    <dbReference type="NCBI Taxonomy" id="938273"/>
    <lineage>
        <taxon>unclassified sequences</taxon>
        <taxon>metagenomes</taxon>
        <taxon>ecological metagenomes</taxon>
    </lineage>
</organism>
<evidence type="ECO:0000256" key="1">
    <source>
        <dbReference type="SAM" id="Phobius"/>
    </source>
</evidence>
<keyword evidence="1" id="KW-1133">Transmembrane helix</keyword>
<sequence>MHRYPHGIRGVAGFAYGMSTMPWSTFLALNFVAAGLWACTVVSAGFAFGQVSEKLMSDASSGLGVVMLIAFLGLSWVLSKKLERVAERN</sequence>
<dbReference type="EMBL" id="LNQE01000914">
    <property type="protein sequence ID" value="KUG23306.1"/>
    <property type="molecule type" value="Genomic_DNA"/>
</dbReference>